<evidence type="ECO:0000313" key="1">
    <source>
        <dbReference type="EMBL" id="CAB3754084.1"/>
    </source>
</evidence>
<keyword evidence="2" id="KW-1185">Reference proteome</keyword>
<organism evidence="1 2">
    <name type="scientific">Paraburkholderia humisilvae</name>
    <dbReference type="NCBI Taxonomy" id="627669"/>
    <lineage>
        <taxon>Bacteria</taxon>
        <taxon>Pseudomonadati</taxon>
        <taxon>Pseudomonadota</taxon>
        <taxon>Betaproteobacteria</taxon>
        <taxon>Burkholderiales</taxon>
        <taxon>Burkholderiaceae</taxon>
        <taxon>Paraburkholderia</taxon>
    </lineage>
</organism>
<gene>
    <name evidence="1" type="ORF">LMG29542_02243</name>
</gene>
<sequence>MNVRAMTIAVGEASPLDSPGRGEMALAATIVHDVLTIVLQLPEVSDEDIADVQGIPHALALLQTPELPVGMLMLALRTGGGSVWPLTAPIAAHVDVMQAWAKERPDSNVVLIMLVDSNTNTVRALRTIGAPMDLFDLIQSGIRSCRRFDPAEFVMRAGGIPFEDVWGKGRRWLRDDETDSFRIAGT</sequence>
<reference evidence="1 2" key="1">
    <citation type="submission" date="2020-04" db="EMBL/GenBank/DDBJ databases">
        <authorList>
            <person name="De Canck E."/>
        </authorList>
    </citation>
    <scope>NUCLEOTIDE SEQUENCE [LARGE SCALE GENOMIC DNA]</scope>
    <source>
        <strain evidence="1 2">LMG 29542</strain>
    </source>
</reference>
<dbReference type="Proteomes" id="UP000494363">
    <property type="component" value="Unassembled WGS sequence"/>
</dbReference>
<protein>
    <submittedName>
        <fullName evidence="1">Uncharacterized protein</fullName>
    </submittedName>
</protein>
<name>A0A6J5DKU8_9BURK</name>
<proteinExistence type="predicted"/>
<evidence type="ECO:0000313" key="2">
    <source>
        <dbReference type="Proteomes" id="UP000494363"/>
    </source>
</evidence>
<accession>A0A6J5DKU8</accession>
<dbReference type="AlphaFoldDB" id="A0A6J5DKU8"/>
<dbReference type="RefSeq" id="WP_377757512.1">
    <property type="nucleotide sequence ID" value="NZ_JBHTEA010000004.1"/>
</dbReference>
<dbReference type="EMBL" id="CADIKH010000009">
    <property type="protein sequence ID" value="CAB3754084.1"/>
    <property type="molecule type" value="Genomic_DNA"/>
</dbReference>